<evidence type="ECO:0000256" key="1">
    <source>
        <dbReference type="ARBA" id="ARBA00005657"/>
    </source>
</evidence>
<keyword evidence="3" id="KW-0689">Ribosomal protein</keyword>
<dbReference type="InterPro" id="IPR005679">
    <property type="entry name" value="Ribosomal_uS12_bac"/>
</dbReference>
<keyword evidence="8" id="KW-0687">Ribonucleoprotein</keyword>
<dbReference type="CDD" id="cd03368">
    <property type="entry name" value="Ribosomal_S12"/>
    <property type="match status" value="1"/>
</dbReference>
<feature type="region of interest" description="Disordered" evidence="10">
    <location>
        <begin position="662"/>
        <end position="715"/>
    </location>
</feature>
<evidence type="ECO:0000313" key="13">
    <source>
        <dbReference type="EMBL" id="KAL2737110.1"/>
    </source>
</evidence>
<sequence>MNVILLFTLLALVSPIFSEEALRVKKHEKRGILGLGYGYGGGIGGLGGFGHGGYVGNSASYSLGHGGYGTAPLVSHGYNDPPIPLSHGYSAPTYPTSYLDHSAIALGRGFGGGHGFAIMNVLTRRVLNVARSFIGNSTEVNKFHVAGHYGNTGIQAFEQIRWKSSLQQLHKRGLKDKKVKKSKNPLSGKPFAKGIILRTVIKKPKKPNSANRKCVIVKLSTGKEMTAYVPASIHDNFLFLTVLTLGIGHNLQEHNVVLCRVGRLQDTPGVKIKCVRGKYDLPHTWTHVQCILTSRCHNGERVLVQPSSFDVITEGLHADFYASALSTFTHAAIIMKLSKHELVLTARHIVELFERPHLELSSFEDSYKFMSLNEKKSRIFEKGVSPSSALNRGKERCYAKTGSMQISKSLLAKLTAGGPKINRKANSRVAVRSPKRPQVRYKMSIISVINHVATGKETTSLMGCRKNEDRGTRKECLKNERVERALLNELLDLERRDVLLRLGKSSTVNFTFSLTPRYCVKFKKVPDNGSLSVSETFDKSCGTSRRIGPTDIGPLRRFITILFRKIHSFVIFTYTERRKTKKSQEMEIKMEDSANETKPLDFRNYLSSFEGKKDSSPIHQPLDFRSCLSLRKCLKEESPLEEKEPVLDLSCKKILILPSSSENDVREGKQKMLESSTDAKLSANVKSHSRTDSKSPFEGRSFMVTPPSESDSPKKIKFEEDAESASTVTNNVEGYSLLPINVPTVPSILPTLLTVNSDGTKEKICAKIQSPTTTTPTISTNVLSADAPRKIPRPFKAYPLTLTVSTPDMIYNQNSNETYSEFRSRMLENVRRQNETTNLKMRRSNKNTTVLPTSTVDEKDAAYWERRKKNNEAAKRSRDARRAKEDEIAIRAAFLEQENIKLKYELAALRNETAKLNFTIILFTQFCVTD</sequence>
<dbReference type="SUPFAM" id="SSF57959">
    <property type="entry name" value="Leucine zipper domain"/>
    <property type="match status" value="1"/>
</dbReference>
<dbReference type="SUPFAM" id="SSF50249">
    <property type="entry name" value="Nucleic acid-binding proteins"/>
    <property type="match status" value="1"/>
</dbReference>
<dbReference type="InterPro" id="IPR012340">
    <property type="entry name" value="NA-bd_OB-fold"/>
</dbReference>
<dbReference type="GO" id="GO:0003677">
    <property type="term" value="F:DNA binding"/>
    <property type="evidence" value="ECO:0007669"/>
    <property type="project" value="UniProtKB-KW"/>
</dbReference>
<evidence type="ECO:0000256" key="9">
    <source>
        <dbReference type="ARBA" id="ARBA00035248"/>
    </source>
</evidence>
<evidence type="ECO:0000256" key="6">
    <source>
        <dbReference type="ARBA" id="ARBA00023163"/>
    </source>
</evidence>
<dbReference type="InterPro" id="IPR046347">
    <property type="entry name" value="bZIP_sf"/>
</dbReference>
<name>A0ABD2BX14_VESMC</name>
<dbReference type="InterPro" id="IPR004827">
    <property type="entry name" value="bZIP"/>
</dbReference>
<keyword evidence="6" id="KW-0804">Transcription</keyword>
<dbReference type="GO" id="GO:0005634">
    <property type="term" value="C:nucleus"/>
    <property type="evidence" value="ECO:0007669"/>
    <property type="project" value="UniProtKB-ARBA"/>
</dbReference>
<keyword evidence="11" id="KW-0732">Signal</keyword>
<evidence type="ECO:0000313" key="14">
    <source>
        <dbReference type="Proteomes" id="UP001607303"/>
    </source>
</evidence>
<dbReference type="AlphaFoldDB" id="A0ABD2BX14"/>
<dbReference type="PANTHER" id="PTHR11652">
    <property type="entry name" value="30S RIBOSOMAL PROTEIN S12 FAMILY MEMBER"/>
    <property type="match status" value="1"/>
</dbReference>
<dbReference type="SMART" id="SM00338">
    <property type="entry name" value="BRLZ"/>
    <property type="match status" value="1"/>
</dbReference>
<protein>
    <recommendedName>
        <fullName evidence="9">Small ribosomal subunit protein uS12m</fullName>
    </recommendedName>
</protein>
<evidence type="ECO:0000256" key="11">
    <source>
        <dbReference type="SAM" id="SignalP"/>
    </source>
</evidence>
<evidence type="ECO:0000256" key="10">
    <source>
        <dbReference type="SAM" id="MobiDB-lite"/>
    </source>
</evidence>
<feature type="domain" description="BZIP" evidence="12">
    <location>
        <begin position="860"/>
        <end position="916"/>
    </location>
</feature>
<keyword evidence="5" id="KW-0238">DNA-binding</keyword>
<evidence type="ECO:0000256" key="2">
    <source>
        <dbReference type="ARBA" id="ARBA00006079"/>
    </source>
</evidence>
<dbReference type="PROSITE" id="PS00055">
    <property type="entry name" value="RIBOSOMAL_S12"/>
    <property type="match status" value="1"/>
</dbReference>
<dbReference type="GO" id="GO:0005840">
    <property type="term" value="C:ribosome"/>
    <property type="evidence" value="ECO:0007669"/>
    <property type="project" value="UniProtKB-KW"/>
</dbReference>
<dbReference type="GO" id="GO:1990904">
    <property type="term" value="C:ribonucleoprotein complex"/>
    <property type="evidence" value="ECO:0007669"/>
    <property type="project" value="UniProtKB-KW"/>
</dbReference>
<feature type="compositionally biased region" description="Basic and acidic residues" evidence="10">
    <location>
        <begin position="663"/>
        <end position="672"/>
    </location>
</feature>
<dbReference type="Proteomes" id="UP001607303">
    <property type="component" value="Unassembled WGS sequence"/>
</dbReference>
<dbReference type="Gene3D" id="1.20.5.170">
    <property type="match status" value="1"/>
</dbReference>
<comment type="similarity">
    <text evidence="1">Belongs to the universal ribosomal protein uS12 family.</text>
</comment>
<evidence type="ECO:0000256" key="4">
    <source>
        <dbReference type="ARBA" id="ARBA00023015"/>
    </source>
</evidence>
<evidence type="ECO:0000256" key="5">
    <source>
        <dbReference type="ARBA" id="ARBA00023125"/>
    </source>
</evidence>
<dbReference type="PRINTS" id="PR01034">
    <property type="entry name" value="RIBOSOMALS12"/>
</dbReference>
<reference evidence="13 14" key="1">
    <citation type="journal article" date="2024" name="Ann. Entomol. Soc. Am.">
        <title>Genomic analyses of the southern and eastern yellowjacket wasps (Hymenoptera: Vespidae) reveal evolutionary signatures of social life.</title>
        <authorList>
            <person name="Catto M.A."/>
            <person name="Caine P.B."/>
            <person name="Orr S.E."/>
            <person name="Hunt B.G."/>
            <person name="Goodisman M.A.D."/>
        </authorList>
    </citation>
    <scope>NUCLEOTIDE SEQUENCE [LARGE SCALE GENOMIC DNA]</scope>
    <source>
        <strain evidence="13">232</strain>
        <tissue evidence="13">Head and thorax</tissue>
    </source>
</reference>
<keyword evidence="4" id="KW-0805">Transcription regulation</keyword>
<comment type="similarity">
    <text evidence="2">Belongs to the bZIP family. NFIL3 subfamily.</text>
</comment>
<dbReference type="CDD" id="cd14695">
    <property type="entry name" value="bZIP_HLF"/>
    <property type="match status" value="1"/>
</dbReference>
<feature type="signal peptide" evidence="11">
    <location>
        <begin position="1"/>
        <end position="18"/>
    </location>
</feature>
<evidence type="ECO:0000256" key="7">
    <source>
        <dbReference type="ARBA" id="ARBA00023242"/>
    </source>
</evidence>
<dbReference type="FunFam" id="1.20.5.170:FF:000025">
    <property type="entry name" value="nuclear factor interleukin-3-regulated protein-like"/>
    <property type="match status" value="1"/>
</dbReference>
<comment type="caution">
    <text evidence="13">The sequence shown here is derived from an EMBL/GenBank/DDBJ whole genome shotgun (WGS) entry which is preliminary data.</text>
</comment>
<dbReference type="EMBL" id="JAYRBN010000065">
    <property type="protein sequence ID" value="KAL2737110.1"/>
    <property type="molecule type" value="Genomic_DNA"/>
</dbReference>
<accession>A0ABD2BX14</accession>
<feature type="non-terminal residue" evidence="13">
    <location>
        <position position="930"/>
    </location>
</feature>
<evidence type="ECO:0000259" key="12">
    <source>
        <dbReference type="PROSITE" id="PS50217"/>
    </source>
</evidence>
<evidence type="ECO:0000256" key="8">
    <source>
        <dbReference type="ARBA" id="ARBA00023274"/>
    </source>
</evidence>
<keyword evidence="14" id="KW-1185">Reference proteome</keyword>
<dbReference type="Pfam" id="PF00164">
    <property type="entry name" value="Ribosom_S12_S23"/>
    <property type="match status" value="1"/>
</dbReference>
<dbReference type="InterPro" id="IPR006032">
    <property type="entry name" value="Ribosomal_uS12"/>
</dbReference>
<gene>
    <name evidence="13" type="ORF">V1477_012066</name>
</gene>
<keyword evidence="7" id="KW-0539">Nucleus</keyword>
<dbReference type="PROSITE" id="PS50217">
    <property type="entry name" value="BZIP"/>
    <property type="match status" value="1"/>
</dbReference>
<proteinExistence type="inferred from homology"/>
<feature type="chain" id="PRO_5044804611" description="Small ribosomal subunit protein uS12m" evidence="11">
    <location>
        <begin position="19"/>
        <end position="930"/>
    </location>
</feature>
<evidence type="ECO:0000256" key="3">
    <source>
        <dbReference type="ARBA" id="ARBA00022980"/>
    </source>
</evidence>
<organism evidence="13 14">
    <name type="scientific">Vespula maculifrons</name>
    <name type="common">Eastern yellow jacket</name>
    <name type="synonym">Wasp</name>
    <dbReference type="NCBI Taxonomy" id="7453"/>
    <lineage>
        <taxon>Eukaryota</taxon>
        <taxon>Metazoa</taxon>
        <taxon>Ecdysozoa</taxon>
        <taxon>Arthropoda</taxon>
        <taxon>Hexapoda</taxon>
        <taxon>Insecta</taxon>
        <taxon>Pterygota</taxon>
        <taxon>Neoptera</taxon>
        <taxon>Endopterygota</taxon>
        <taxon>Hymenoptera</taxon>
        <taxon>Apocrita</taxon>
        <taxon>Aculeata</taxon>
        <taxon>Vespoidea</taxon>
        <taxon>Vespidae</taxon>
        <taxon>Vespinae</taxon>
        <taxon>Vespula</taxon>
    </lineage>
</organism>
<dbReference type="Gene3D" id="2.40.50.140">
    <property type="entry name" value="Nucleic acid-binding proteins"/>
    <property type="match status" value="1"/>
</dbReference>
<dbReference type="Pfam" id="PF07716">
    <property type="entry name" value="bZIP_2"/>
    <property type="match status" value="1"/>
</dbReference>